<evidence type="ECO:0000256" key="1">
    <source>
        <dbReference type="SAM" id="Coils"/>
    </source>
</evidence>
<organism evidence="2 3">
    <name type="scientific">Tanacetum coccineum</name>
    <dbReference type="NCBI Taxonomy" id="301880"/>
    <lineage>
        <taxon>Eukaryota</taxon>
        <taxon>Viridiplantae</taxon>
        <taxon>Streptophyta</taxon>
        <taxon>Embryophyta</taxon>
        <taxon>Tracheophyta</taxon>
        <taxon>Spermatophyta</taxon>
        <taxon>Magnoliopsida</taxon>
        <taxon>eudicotyledons</taxon>
        <taxon>Gunneridae</taxon>
        <taxon>Pentapetalae</taxon>
        <taxon>asterids</taxon>
        <taxon>campanulids</taxon>
        <taxon>Asterales</taxon>
        <taxon>Asteraceae</taxon>
        <taxon>Asteroideae</taxon>
        <taxon>Anthemideae</taxon>
        <taxon>Anthemidinae</taxon>
        <taxon>Tanacetum</taxon>
    </lineage>
</organism>
<dbReference type="Proteomes" id="UP001151760">
    <property type="component" value="Unassembled WGS sequence"/>
</dbReference>
<evidence type="ECO:0000313" key="2">
    <source>
        <dbReference type="EMBL" id="GJT88663.1"/>
    </source>
</evidence>
<protein>
    <submittedName>
        <fullName evidence="2">Uncharacterized protein</fullName>
    </submittedName>
</protein>
<sequence length="520" mass="60043">MANLIVKKRVLYEKTMQKKEGMANLIAGDGVISKVASEIGNTVAGDSHDNDNITKVQSSTNEMCETIIRKTKHASEMFEKTKTEHEMLCAENDSLKKEIEEYKERVRDFNERQYIEKLEQENHALQDQVLKAKSECLIITQHKDKYVNNILQLEAKIKDLENTVCKMGNLSQTLRLLTNKQSLYRENKQKMGLEYTDPCPLGQAIACIPKFYDAEVLSYLCVKPDVHDSEEILNDAEEKDIFALQKNIDKTLLEDTNRRWIFDSQNSLREFYKTDVIPMSKNLLQSSKALQQELVEEVQEMLNILESMERKVDRTSKKNEILKKKIDQLLEANITNDVKNLVMESYVKIKNKEEIERISKESKDGDKFCNDDVEVKEKLSKRIVQLEKDCDTLKAQRIAFEIALQHKTQENKSFQTLQKEKIKENLKSTLSELALNHILGKDDSSSSSIAESNISELEKESGENICENAKCDLQTKIVELEKVLTQQTKDFDDVKLVLSNRTDKFDAYFEKLENTKVVLE</sequence>
<proteinExistence type="predicted"/>
<reference evidence="2" key="1">
    <citation type="journal article" date="2022" name="Int. J. Mol. Sci.">
        <title>Draft Genome of Tanacetum Coccineum: Genomic Comparison of Closely Related Tanacetum-Family Plants.</title>
        <authorList>
            <person name="Yamashiro T."/>
            <person name="Shiraishi A."/>
            <person name="Nakayama K."/>
            <person name="Satake H."/>
        </authorList>
    </citation>
    <scope>NUCLEOTIDE SEQUENCE</scope>
</reference>
<evidence type="ECO:0000313" key="3">
    <source>
        <dbReference type="Proteomes" id="UP001151760"/>
    </source>
</evidence>
<comment type="caution">
    <text evidence="2">The sequence shown here is derived from an EMBL/GenBank/DDBJ whole genome shotgun (WGS) entry which is preliminary data.</text>
</comment>
<keyword evidence="3" id="KW-1185">Reference proteome</keyword>
<keyword evidence="1" id="KW-0175">Coiled coil</keyword>
<reference evidence="2" key="2">
    <citation type="submission" date="2022-01" db="EMBL/GenBank/DDBJ databases">
        <authorList>
            <person name="Yamashiro T."/>
            <person name="Shiraishi A."/>
            <person name="Satake H."/>
            <person name="Nakayama K."/>
        </authorList>
    </citation>
    <scope>NUCLEOTIDE SEQUENCE</scope>
</reference>
<dbReference type="EMBL" id="BQNB010019750">
    <property type="protein sequence ID" value="GJT88663.1"/>
    <property type="molecule type" value="Genomic_DNA"/>
</dbReference>
<name>A0ABQ5HLC4_9ASTR</name>
<gene>
    <name evidence="2" type="ORF">Tco_1070380</name>
</gene>
<feature type="coiled-coil region" evidence="1">
    <location>
        <begin position="291"/>
        <end position="332"/>
    </location>
</feature>
<accession>A0ABQ5HLC4</accession>
<feature type="coiled-coil region" evidence="1">
    <location>
        <begin position="78"/>
        <end position="163"/>
    </location>
</feature>